<comment type="caution">
    <text evidence="2">The sequence shown here is derived from an EMBL/GenBank/DDBJ whole genome shotgun (WGS) entry which is preliminary data.</text>
</comment>
<name>A0A3A1TWN6_9MICO</name>
<keyword evidence="1" id="KW-0812">Transmembrane</keyword>
<dbReference type="Pfam" id="PF05437">
    <property type="entry name" value="AzlD"/>
    <property type="match status" value="1"/>
</dbReference>
<evidence type="ECO:0000313" key="3">
    <source>
        <dbReference type="Proteomes" id="UP000265742"/>
    </source>
</evidence>
<proteinExistence type="predicted"/>
<keyword evidence="1" id="KW-0472">Membrane</keyword>
<sequence length="103" mass="10317">MTAVVWVCITAAALISAAIKGVGPALLGARPLPRRVRAVVAVIAPALVAALVVVEVVGPRWSAFDPLVVAGVVVAVAARLLRAPMLVAVLAAALATAGLRLLL</sequence>
<organism evidence="2 3">
    <name type="scientific">Amnibacterium setariae</name>
    <dbReference type="NCBI Taxonomy" id="2306585"/>
    <lineage>
        <taxon>Bacteria</taxon>
        <taxon>Bacillati</taxon>
        <taxon>Actinomycetota</taxon>
        <taxon>Actinomycetes</taxon>
        <taxon>Micrococcales</taxon>
        <taxon>Microbacteriaceae</taxon>
        <taxon>Amnibacterium</taxon>
    </lineage>
</organism>
<accession>A0A3A1TWN6</accession>
<dbReference type="Proteomes" id="UP000265742">
    <property type="component" value="Unassembled WGS sequence"/>
</dbReference>
<gene>
    <name evidence="2" type="ORF">D1781_16680</name>
</gene>
<dbReference type="RefSeq" id="WP_119483633.1">
    <property type="nucleotide sequence ID" value="NZ_QXTG01000003.1"/>
</dbReference>
<keyword evidence="3" id="KW-1185">Reference proteome</keyword>
<reference evidence="3" key="1">
    <citation type="submission" date="2018-09" db="EMBL/GenBank/DDBJ databases">
        <authorList>
            <person name="Kim I."/>
        </authorList>
    </citation>
    <scope>NUCLEOTIDE SEQUENCE [LARGE SCALE GENOMIC DNA]</scope>
    <source>
        <strain evidence="3">DD4a</strain>
    </source>
</reference>
<feature type="transmembrane region" description="Helical" evidence="1">
    <location>
        <begin position="84"/>
        <end position="102"/>
    </location>
</feature>
<feature type="transmembrane region" description="Helical" evidence="1">
    <location>
        <begin position="36"/>
        <end position="54"/>
    </location>
</feature>
<keyword evidence="1" id="KW-1133">Transmembrane helix</keyword>
<dbReference type="AlphaFoldDB" id="A0A3A1TWN6"/>
<protein>
    <submittedName>
        <fullName evidence="2">Branched-chain amino acid ABC transporter</fullName>
    </submittedName>
</protein>
<evidence type="ECO:0000313" key="2">
    <source>
        <dbReference type="EMBL" id="RIX26558.1"/>
    </source>
</evidence>
<dbReference type="InterPro" id="IPR008407">
    <property type="entry name" value="Brnchd-chn_aa_trnsp_AzlD"/>
</dbReference>
<dbReference type="EMBL" id="QXTG01000003">
    <property type="protein sequence ID" value="RIX26558.1"/>
    <property type="molecule type" value="Genomic_DNA"/>
</dbReference>
<evidence type="ECO:0000256" key="1">
    <source>
        <dbReference type="SAM" id="Phobius"/>
    </source>
</evidence>